<feature type="binding site" evidence="9">
    <location>
        <position position="9"/>
    </location>
    <ligand>
        <name>a divalent metal cation</name>
        <dbReference type="ChEBI" id="CHEBI:60240"/>
    </ligand>
</feature>
<evidence type="ECO:0000256" key="5">
    <source>
        <dbReference type="ARBA" id="ARBA00022490"/>
    </source>
</evidence>
<dbReference type="NCBIfam" id="NF001489">
    <property type="entry name" value="PRK00346.1-3"/>
    <property type="match status" value="1"/>
</dbReference>
<feature type="binding site" evidence="9">
    <location>
        <position position="40"/>
    </location>
    <ligand>
        <name>a divalent metal cation</name>
        <dbReference type="ChEBI" id="CHEBI:60240"/>
    </ligand>
</feature>
<gene>
    <name evidence="9" type="primary">surE</name>
    <name evidence="11" type="ORF">CHUV0807_1992</name>
</gene>
<evidence type="ECO:0000259" key="10">
    <source>
        <dbReference type="Pfam" id="PF01975"/>
    </source>
</evidence>
<comment type="catalytic activity">
    <reaction evidence="1 9">
        <text>a ribonucleoside 5'-phosphate + H2O = a ribonucleoside + phosphate</text>
        <dbReference type="Rhea" id="RHEA:12484"/>
        <dbReference type="ChEBI" id="CHEBI:15377"/>
        <dbReference type="ChEBI" id="CHEBI:18254"/>
        <dbReference type="ChEBI" id="CHEBI:43474"/>
        <dbReference type="ChEBI" id="CHEBI:58043"/>
        <dbReference type="EC" id="3.1.3.5"/>
    </reaction>
</comment>
<evidence type="ECO:0000256" key="9">
    <source>
        <dbReference type="HAMAP-Rule" id="MF_00060"/>
    </source>
</evidence>
<dbReference type="Proteomes" id="UP000190837">
    <property type="component" value="Unassembled WGS sequence"/>
</dbReference>
<dbReference type="GO" id="GO:0000166">
    <property type="term" value="F:nucleotide binding"/>
    <property type="evidence" value="ECO:0007669"/>
    <property type="project" value="UniProtKB-KW"/>
</dbReference>
<dbReference type="Gene3D" id="3.40.1210.10">
    <property type="entry name" value="Survival protein SurE-like phosphatase/nucleotidase"/>
    <property type="match status" value="1"/>
</dbReference>
<evidence type="ECO:0000256" key="2">
    <source>
        <dbReference type="ARBA" id="ARBA00001946"/>
    </source>
</evidence>
<dbReference type="HAMAP" id="MF_00060">
    <property type="entry name" value="SurE"/>
    <property type="match status" value="1"/>
</dbReference>
<proteinExistence type="inferred from homology"/>
<dbReference type="EC" id="3.1.3.5" evidence="9"/>
<dbReference type="InterPro" id="IPR030048">
    <property type="entry name" value="SurE"/>
</dbReference>
<feature type="binding site" evidence="9">
    <location>
        <position position="8"/>
    </location>
    <ligand>
        <name>a divalent metal cation</name>
        <dbReference type="ChEBI" id="CHEBI:60240"/>
    </ligand>
</feature>
<dbReference type="AlphaFoldDB" id="A0A1C3H5Y6"/>
<dbReference type="NCBIfam" id="TIGR00087">
    <property type="entry name" value="surE"/>
    <property type="match status" value="1"/>
</dbReference>
<dbReference type="InterPro" id="IPR036523">
    <property type="entry name" value="SurE-like_sf"/>
</dbReference>
<dbReference type="SUPFAM" id="SSF64167">
    <property type="entry name" value="SurE-like"/>
    <property type="match status" value="1"/>
</dbReference>
<keyword evidence="6 9" id="KW-0479">Metal-binding</keyword>
<dbReference type="GO" id="GO:0008253">
    <property type="term" value="F:5'-nucleotidase activity"/>
    <property type="evidence" value="ECO:0007669"/>
    <property type="project" value="UniProtKB-UniRule"/>
</dbReference>
<dbReference type="GO" id="GO:0046872">
    <property type="term" value="F:metal ion binding"/>
    <property type="evidence" value="ECO:0007669"/>
    <property type="project" value="UniProtKB-UniRule"/>
</dbReference>
<evidence type="ECO:0000256" key="8">
    <source>
        <dbReference type="ARBA" id="ARBA00022801"/>
    </source>
</evidence>
<dbReference type="PANTHER" id="PTHR30457:SF12">
    <property type="entry name" value="5'_3'-NUCLEOTIDASE SURE"/>
    <property type="match status" value="1"/>
</dbReference>
<name>A0A1C3H5Y6_9GAMM</name>
<dbReference type="FunFam" id="3.40.1210.10:FF:000001">
    <property type="entry name" value="5'/3'-nucleotidase SurE"/>
    <property type="match status" value="1"/>
</dbReference>
<dbReference type="GO" id="GO:0004309">
    <property type="term" value="F:exopolyphosphatase activity"/>
    <property type="evidence" value="ECO:0007669"/>
    <property type="project" value="TreeGrafter"/>
</dbReference>
<dbReference type="Pfam" id="PF01975">
    <property type="entry name" value="SurE"/>
    <property type="match status" value="1"/>
</dbReference>
<keyword evidence="8 9" id="KW-0378">Hydrolase</keyword>
<evidence type="ECO:0000256" key="3">
    <source>
        <dbReference type="ARBA" id="ARBA00004496"/>
    </source>
</evidence>
<dbReference type="InterPro" id="IPR002828">
    <property type="entry name" value="SurE-like_Pase/nucleotidase"/>
</dbReference>
<comment type="subcellular location">
    <subcellularLocation>
        <location evidence="3 9">Cytoplasm</location>
    </subcellularLocation>
</comment>
<feature type="domain" description="Survival protein SurE-like phosphatase/nucleotidase" evidence="10">
    <location>
        <begin position="4"/>
        <end position="182"/>
    </location>
</feature>
<comment type="function">
    <text evidence="9">Nucleotidase that shows phosphatase activity on nucleoside 5'-monophosphates.</text>
</comment>
<sequence>MFLLLSNDDGYLSPGLRHLADALASEVTRIAVIAPDRDCSGASHSLTLKRPLTVTEHGAGIWSVDGTPSDCVHLALTGYIDTRPDMVISGINHGANMGEDVLYSGTVAAAFEGHNLGLPAIALSCAAHHPQHLDSVVKSALDIYRHLAANPLPRNLFLNINIPDLPYKNIKGCRATVLGMRHPAGPLQETKNPRGKTQFWIGMAGGRISGNEQTDFHAVENGYISVTPLQFDLTAHRELPDVAAWLEELR</sequence>
<dbReference type="EMBL" id="FKLO01000067">
    <property type="protein sequence ID" value="SAM68971.1"/>
    <property type="molecule type" value="Genomic_DNA"/>
</dbReference>
<feature type="binding site" evidence="9">
    <location>
        <position position="92"/>
    </location>
    <ligand>
        <name>a divalent metal cation</name>
        <dbReference type="ChEBI" id="CHEBI:60240"/>
    </ligand>
</feature>
<dbReference type="GO" id="GO:0005737">
    <property type="term" value="C:cytoplasm"/>
    <property type="evidence" value="ECO:0007669"/>
    <property type="project" value="UniProtKB-SubCell"/>
</dbReference>
<evidence type="ECO:0000256" key="1">
    <source>
        <dbReference type="ARBA" id="ARBA00000815"/>
    </source>
</evidence>
<comment type="cofactor">
    <cofactor evidence="9">
        <name>a divalent metal cation</name>
        <dbReference type="ChEBI" id="CHEBI:60240"/>
    </cofactor>
    <text evidence="9">Binds 1 divalent metal cation per subunit.</text>
</comment>
<keyword evidence="7 9" id="KW-0547">Nucleotide-binding</keyword>
<evidence type="ECO:0000313" key="11">
    <source>
        <dbReference type="EMBL" id="SAM68971.1"/>
    </source>
</evidence>
<comment type="similarity">
    <text evidence="4 9">Belongs to the SurE nucleotidase family.</text>
</comment>
<organism evidence="11 12">
    <name type="scientific">Cardiobacterium hominis</name>
    <dbReference type="NCBI Taxonomy" id="2718"/>
    <lineage>
        <taxon>Bacteria</taxon>
        <taxon>Pseudomonadati</taxon>
        <taxon>Pseudomonadota</taxon>
        <taxon>Gammaproteobacteria</taxon>
        <taxon>Cardiobacteriales</taxon>
        <taxon>Cardiobacteriaceae</taxon>
        <taxon>Cardiobacterium</taxon>
    </lineage>
</organism>
<evidence type="ECO:0000313" key="12">
    <source>
        <dbReference type="Proteomes" id="UP000190837"/>
    </source>
</evidence>
<dbReference type="GO" id="GO:0008254">
    <property type="term" value="F:3'-nucleotidase activity"/>
    <property type="evidence" value="ECO:0007669"/>
    <property type="project" value="TreeGrafter"/>
</dbReference>
<evidence type="ECO:0000256" key="4">
    <source>
        <dbReference type="ARBA" id="ARBA00011062"/>
    </source>
</evidence>
<protein>
    <recommendedName>
        <fullName evidence="9">5'-nucleotidase SurE</fullName>
        <ecNumber evidence="9">3.1.3.5</ecNumber>
    </recommendedName>
    <alternativeName>
        <fullName evidence="9">Nucleoside 5'-monophosphate phosphohydrolase</fullName>
    </alternativeName>
</protein>
<accession>A0A1C3H5Y6</accession>
<keyword evidence="5 9" id="KW-0963">Cytoplasm</keyword>
<comment type="cofactor">
    <cofactor evidence="2">
        <name>Mg(2+)</name>
        <dbReference type="ChEBI" id="CHEBI:18420"/>
    </cofactor>
</comment>
<evidence type="ECO:0000256" key="7">
    <source>
        <dbReference type="ARBA" id="ARBA00022741"/>
    </source>
</evidence>
<dbReference type="RefSeq" id="WP_079541620.1">
    <property type="nucleotide sequence ID" value="NZ_FKLO01000067.1"/>
</dbReference>
<reference evidence="12" key="1">
    <citation type="submission" date="2016-04" db="EMBL/GenBank/DDBJ databases">
        <authorList>
            <person name="Tagini F."/>
        </authorList>
    </citation>
    <scope>NUCLEOTIDE SEQUENCE [LARGE SCALE GENOMIC DNA]</scope>
    <source>
        <strain evidence="12">CHUV0807</strain>
    </source>
</reference>
<dbReference type="PANTHER" id="PTHR30457">
    <property type="entry name" value="5'-NUCLEOTIDASE SURE"/>
    <property type="match status" value="1"/>
</dbReference>
<evidence type="ECO:0000256" key="6">
    <source>
        <dbReference type="ARBA" id="ARBA00022723"/>
    </source>
</evidence>
<dbReference type="NCBIfam" id="NF001490">
    <property type="entry name" value="PRK00346.1-4"/>
    <property type="match status" value="1"/>
</dbReference>